<dbReference type="CDD" id="cd00088">
    <property type="entry name" value="HPT"/>
    <property type="match status" value="1"/>
</dbReference>
<dbReference type="SMART" id="SM00388">
    <property type="entry name" value="HisKA"/>
    <property type="match status" value="1"/>
</dbReference>
<dbReference type="GO" id="GO:0005886">
    <property type="term" value="C:plasma membrane"/>
    <property type="evidence" value="ECO:0007669"/>
    <property type="project" value="UniProtKB-SubCell"/>
</dbReference>
<evidence type="ECO:0000259" key="20">
    <source>
        <dbReference type="PROSITE" id="PS50110"/>
    </source>
</evidence>
<dbReference type="OrthoDB" id="187at2"/>
<feature type="modified residue" description="Phosphohistidine" evidence="16">
    <location>
        <position position="1052"/>
    </location>
</feature>
<dbReference type="InterPro" id="IPR001789">
    <property type="entry name" value="Sig_transdc_resp-reg_receiver"/>
</dbReference>
<comment type="catalytic activity">
    <reaction evidence="1">
        <text>ATP + protein L-histidine = ADP + protein N-phospho-L-histidine.</text>
        <dbReference type="EC" id="2.7.13.3"/>
    </reaction>
</comment>
<keyword evidence="6" id="KW-0808">Transferase</keyword>
<gene>
    <name evidence="22" type="ORF">SAMN06275492_10476</name>
</gene>
<dbReference type="Pfam" id="PF00072">
    <property type="entry name" value="Response_reg"/>
    <property type="match status" value="2"/>
</dbReference>
<keyword evidence="23" id="KW-1185">Reference proteome</keyword>
<keyword evidence="10" id="KW-0067">ATP-binding</keyword>
<keyword evidence="7 18" id="KW-0812">Transmembrane</keyword>
<dbReference type="InterPro" id="IPR005467">
    <property type="entry name" value="His_kinase_dom"/>
</dbReference>
<dbReference type="SMART" id="SM00387">
    <property type="entry name" value="HATPase_c"/>
    <property type="match status" value="1"/>
</dbReference>
<dbReference type="InterPro" id="IPR011006">
    <property type="entry name" value="CheY-like_superfamily"/>
</dbReference>
<dbReference type="RefSeq" id="WP_085543894.1">
    <property type="nucleotide sequence ID" value="NZ_FXBB01000004.1"/>
</dbReference>
<feature type="modified residue" description="4-aspartylphosphate" evidence="17">
    <location>
        <position position="764"/>
    </location>
</feature>
<keyword evidence="9 22" id="KW-0418">Kinase</keyword>
<dbReference type="PANTHER" id="PTHR45339:SF1">
    <property type="entry name" value="HYBRID SIGNAL TRANSDUCTION HISTIDINE KINASE J"/>
    <property type="match status" value="1"/>
</dbReference>
<evidence type="ECO:0000256" key="16">
    <source>
        <dbReference type="PROSITE-ProRule" id="PRU00110"/>
    </source>
</evidence>
<evidence type="ECO:0000256" key="1">
    <source>
        <dbReference type="ARBA" id="ARBA00000085"/>
    </source>
</evidence>
<feature type="transmembrane region" description="Helical" evidence="18">
    <location>
        <begin position="150"/>
        <end position="168"/>
    </location>
</feature>
<evidence type="ECO:0000313" key="22">
    <source>
        <dbReference type="EMBL" id="SMG17704.1"/>
    </source>
</evidence>
<reference evidence="23" key="1">
    <citation type="submission" date="2017-04" db="EMBL/GenBank/DDBJ databases">
        <authorList>
            <person name="Varghese N."/>
            <person name="Submissions S."/>
        </authorList>
    </citation>
    <scope>NUCLEOTIDE SEQUENCE [LARGE SCALE GENOMIC DNA]</scope>
    <source>
        <strain evidence="23">USBA 82</strain>
    </source>
</reference>
<feature type="modified residue" description="4-aspartylphosphate" evidence="17">
    <location>
        <position position="898"/>
    </location>
</feature>
<organism evidence="22 23">
    <name type="scientific">Dethiosulfovibrio salsuginis</name>
    <dbReference type="NCBI Taxonomy" id="561720"/>
    <lineage>
        <taxon>Bacteria</taxon>
        <taxon>Thermotogati</taxon>
        <taxon>Synergistota</taxon>
        <taxon>Synergistia</taxon>
        <taxon>Synergistales</taxon>
        <taxon>Dethiosulfovibrionaceae</taxon>
        <taxon>Dethiosulfovibrio</taxon>
    </lineage>
</organism>
<sequence>MDYLRELAFPVASGYALFLWGLSVMIYRHRGALYLLCGGWLASCVVRSMSLSPELERLGYGLSIALCSWLAFRLLGDLRIRFGLLGGAALLFFPGTFYLGGAMLLIVGFSLMGIDIDEVQRRRTARLVGVLFESEGAYVIISYFSPLADVIPLAALIGSVGFLMYFLLSSDSMSPKARSVLNVGLLLFTLFTVAGAVTVKKMEDDFREGLLQESYRRLEMTKGKLAFFEMMGISMAKTVASDPLSLSALSSSGFGSDIQLRIINRRLGSSLVFITDVSGDVVATSDPSLRGHNFSFRGYFKQAMSGQNGLLYALGAVTDKVGAYFSRPLVDRQGQVLGVVVVKMDLDPVFGEVFQSESIFMRRGDQILMGPDGLRDCPLRYLSVSIPLPGVSWELVKLVPKRLIIRNGRILISFYLLFAAVALLALFRYVQKDQLIGELQREVADRQAAEDSERRARAEAEEANRAKSGFLANMSHEIRTPLNAVLGMAGLLLDTELDHRQGHYARIIQTSGESLLGLINDILDFSKIEADKMELESLDFDLQVLLEDVVEMLFHRAEEKGIGLSYAIDHDVPRFLRGDPVRIRQILVNLVGNGVKFTSQGEVKVKVSLYSSVGDAFNVRFSVVDTGIGIPSERVGVLFDAFEQVDSTTTRRFGGTGLGLAISRRLVELMGGRIGAKSVEGSGSDFWFNLPLPMALEDVREDRVPREILLGKKVLLVDDTSDNLLVLSERLGGWGMISEMCSSPTDSLRIVQGNPDRFDLVILDVQMPEMDGISLARSIRDVSSVPILFLSSIGDQPSADLIDSIERCLWLIKPARTSTLSKAVVSLISGSTVKDEGSSPRDRQLDKGRLLLVEDNRINQQVAMALLSKIGYSCDTASDGREGVEMWSSGSYSAILMDVQMPVMDGFEATAAIREIETKSGAHRIPIIAMTAHALSGYKEKCIAAGMDDYVTKPISPADLESVLAIHVKGVADDGAEAEEVPQEISGPSEGELPWRELPVFDQADGLVSVGDDLDFLMEMLALFYDTYGKKQGEIRDIADREDWEEGVAVAHMFKGAAGNLGLKRLSGCAAWVESTLKGQVSDGASDSSPMRELLYQLADEVEETSRFASERSRGGLV</sequence>
<feature type="transmembrane region" description="Helical" evidence="18">
    <location>
        <begin position="180"/>
        <end position="199"/>
    </location>
</feature>
<evidence type="ECO:0000256" key="2">
    <source>
        <dbReference type="ARBA" id="ARBA00004651"/>
    </source>
</evidence>
<dbReference type="PROSITE" id="PS50109">
    <property type="entry name" value="HIS_KIN"/>
    <property type="match status" value="1"/>
</dbReference>
<dbReference type="Pfam" id="PF00512">
    <property type="entry name" value="HisKA"/>
    <property type="match status" value="1"/>
</dbReference>
<dbReference type="Gene3D" id="1.10.287.130">
    <property type="match status" value="1"/>
</dbReference>
<dbReference type="PRINTS" id="PR00344">
    <property type="entry name" value="BCTRLSENSOR"/>
</dbReference>
<dbReference type="InterPro" id="IPR004358">
    <property type="entry name" value="Sig_transdc_His_kin-like_C"/>
</dbReference>
<protein>
    <recommendedName>
        <fullName evidence="15">Sensory/regulatory protein RpfC</fullName>
        <ecNumber evidence="3">2.7.13.3</ecNumber>
    </recommendedName>
</protein>
<evidence type="ECO:0000259" key="19">
    <source>
        <dbReference type="PROSITE" id="PS50109"/>
    </source>
</evidence>
<proteinExistence type="predicted"/>
<dbReference type="FunFam" id="1.10.287.130:FF:000002">
    <property type="entry name" value="Two-component osmosensing histidine kinase"/>
    <property type="match status" value="1"/>
</dbReference>
<dbReference type="InterPro" id="IPR003661">
    <property type="entry name" value="HisK_dim/P_dom"/>
</dbReference>
<evidence type="ECO:0000256" key="17">
    <source>
        <dbReference type="PROSITE-ProRule" id="PRU00169"/>
    </source>
</evidence>
<dbReference type="SUPFAM" id="SSF47384">
    <property type="entry name" value="Homodimeric domain of signal transducing histidine kinase"/>
    <property type="match status" value="1"/>
</dbReference>
<dbReference type="FunFam" id="3.30.565.10:FF:000010">
    <property type="entry name" value="Sensor histidine kinase RcsC"/>
    <property type="match status" value="1"/>
</dbReference>
<dbReference type="GO" id="GO:0005524">
    <property type="term" value="F:ATP binding"/>
    <property type="evidence" value="ECO:0007669"/>
    <property type="project" value="UniProtKB-KW"/>
</dbReference>
<dbReference type="Proteomes" id="UP000193355">
    <property type="component" value="Unassembled WGS sequence"/>
</dbReference>
<dbReference type="InterPro" id="IPR029151">
    <property type="entry name" value="Sensor-like_sf"/>
</dbReference>
<dbReference type="EMBL" id="FXBB01000004">
    <property type="protein sequence ID" value="SMG17704.1"/>
    <property type="molecule type" value="Genomic_DNA"/>
</dbReference>
<dbReference type="Gene3D" id="3.30.565.10">
    <property type="entry name" value="Histidine kinase-like ATPase, C-terminal domain"/>
    <property type="match status" value="1"/>
</dbReference>
<dbReference type="Pfam" id="PF01627">
    <property type="entry name" value="Hpt"/>
    <property type="match status" value="1"/>
</dbReference>
<keyword evidence="11 18" id="KW-1133">Transmembrane helix</keyword>
<dbReference type="SUPFAM" id="SSF103190">
    <property type="entry name" value="Sensory domain-like"/>
    <property type="match status" value="1"/>
</dbReference>
<keyword evidence="4" id="KW-1003">Cell membrane</keyword>
<evidence type="ECO:0000256" key="8">
    <source>
        <dbReference type="ARBA" id="ARBA00022741"/>
    </source>
</evidence>
<feature type="transmembrane region" description="Helical" evidence="18">
    <location>
        <begin position="410"/>
        <end position="430"/>
    </location>
</feature>
<evidence type="ECO:0000256" key="5">
    <source>
        <dbReference type="ARBA" id="ARBA00022553"/>
    </source>
</evidence>
<feature type="domain" description="Response regulatory" evidence="20">
    <location>
        <begin position="713"/>
        <end position="828"/>
    </location>
</feature>
<dbReference type="InterPro" id="IPR003594">
    <property type="entry name" value="HATPase_dom"/>
</dbReference>
<dbReference type="PROSITE" id="PS50110">
    <property type="entry name" value="RESPONSE_REGULATORY"/>
    <property type="match status" value="2"/>
</dbReference>
<feature type="domain" description="Response regulatory" evidence="20">
    <location>
        <begin position="849"/>
        <end position="968"/>
    </location>
</feature>
<evidence type="ECO:0000256" key="7">
    <source>
        <dbReference type="ARBA" id="ARBA00022692"/>
    </source>
</evidence>
<keyword evidence="5 17" id="KW-0597">Phosphoprotein</keyword>
<evidence type="ECO:0000256" key="9">
    <source>
        <dbReference type="ARBA" id="ARBA00022777"/>
    </source>
</evidence>
<comment type="subcellular location">
    <subcellularLocation>
        <location evidence="2">Cell membrane</location>
        <topology evidence="2">Multi-pass membrane protein</topology>
    </subcellularLocation>
</comment>
<dbReference type="PROSITE" id="PS50894">
    <property type="entry name" value="HPT"/>
    <property type="match status" value="1"/>
</dbReference>
<dbReference type="Pfam" id="PF02518">
    <property type="entry name" value="HATPase_c"/>
    <property type="match status" value="1"/>
</dbReference>
<dbReference type="SUPFAM" id="SSF47226">
    <property type="entry name" value="Histidine-containing phosphotransfer domain, HPT domain"/>
    <property type="match status" value="1"/>
</dbReference>
<keyword evidence="8" id="KW-0547">Nucleotide-binding</keyword>
<evidence type="ECO:0000256" key="18">
    <source>
        <dbReference type="SAM" id="Phobius"/>
    </source>
</evidence>
<dbReference type="CDD" id="cd16922">
    <property type="entry name" value="HATPase_EvgS-ArcB-TorS-like"/>
    <property type="match status" value="1"/>
</dbReference>
<dbReference type="SMART" id="SM00448">
    <property type="entry name" value="REC"/>
    <property type="match status" value="2"/>
</dbReference>
<dbReference type="CDD" id="cd17546">
    <property type="entry name" value="REC_hyHK_CKI1_RcsC-like"/>
    <property type="match status" value="1"/>
</dbReference>
<evidence type="ECO:0000256" key="4">
    <source>
        <dbReference type="ARBA" id="ARBA00022475"/>
    </source>
</evidence>
<feature type="domain" description="Histidine kinase" evidence="19">
    <location>
        <begin position="473"/>
        <end position="694"/>
    </location>
</feature>
<evidence type="ECO:0000259" key="21">
    <source>
        <dbReference type="PROSITE" id="PS50894"/>
    </source>
</evidence>
<dbReference type="InterPro" id="IPR036641">
    <property type="entry name" value="HPT_dom_sf"/>
</dbReference>
<feature type="domain" description="HPt" evidence="21">
    <location>
        <begin position="1013"/>
        <end position="1112"/>
    </location>
</feature>
<evidence type="ECO:0000313" key="23">
    <source>
        <dbReference type="Proteomes" id="UP000193355"/>
    </source>
</evidence>
<evidence type="ECO:0000256" key="3">
    <source>
        <dbReference type="ARBA" id="ARBA00012438"/>
    </source>
</evidence>
<evidence type="ECO:0000256" key="13">
    <source>
        <dbReference type="ARBA" id="ARBA00023136"/>
    </source>
</evidence>
<evidence type="ECO:0000256" key="12">
    <source>
        <dbReference type="ARBA" id="ARBA00023012"/>
    </source>
</evidence>
<dbReference type="SUPFAM" id="SSF55874">
    <property type="entry name" value="ATPase domain of HSP90 chaperone/DNA topoisomerase II/histidine kinase"/>
    <property type="match status" value="1"/>
</dbReference>
<dbReference type="SUPFAM" id="SSF52172">
    <property type="entry name" value="CheY-like"/>
    <property type="match status" value="2"/>
</dbReference>
<dbReference type="STRING" id="561720.SAMN06275492_10476"/>
<comment type="subunit">
    <text evidence="14">At low DSF concentrations, interacts with RpfF.</text>
</comment>
<accession>A0A1X7IS39</accession>
<feature type="transmembrane region" description="Helical" evidence="18">
    <location>
        <begin position="88"/>
        <end position="112"/>
    </location>
</feature>
<dbReference type="AlphaFoldDB" id="A0A1X7IS39"/>
<evidence type="ECO:0000256" key="10">
    <source>
        <dbReference type="ARBA" id="ARBA00022840"/>
    </source>
</evidence>
<evidence type="ECO:0000256" key="15">
    <source>
        <dbReference type="ARBA" id="ARBA00068150"/>
    </source>
</evidence>
<dbReference type="Gene3D" id="3.30.450.20">
    <property type="entry name" value="PAS domain"/>
    <property type="match status" value="1"/>
</dbReference>
<evidence type="ECO:0000256" key="11">
    <source>
        <dbReference type="ARBA" id="ARBA00022989"/>
    </source>
</evidence>
<feature type="transmembrane region" description="Helical" evidence="18">
    <location>
        <begin position="7"/>
        <end position="27"/>
    </location>
</feature>
<dbReference type="Gene3D" id="1.20.120.160">
    <property type="entry name" value="HPT domain"/>
    <property type="match status" value="1"/>
</dbReference>
<evidence type="ECO:0000256" key="14">
    <source>
        <dbReference type="ARBA" id="ARBA00064003"/>
    </source>
</evidence>
<dbReference type="InterPro" id="IPR008207">
    <property type="entry name" value="Sig_transdc_His_kin_Hpt_dom"/>
</dbReference>
<name>A0A1X7IS39_9BACT</name>
<dbReference type="PANTHER" id="PTHR45339">
    <property type="entry name" value="HYBRID SIGNAL TRANSDUCTION HISTIDINE KINASE J"/>
    <property type="match status" value="1"/>
</dbReference>
<keyword evidence="13 18" id="KW-0472">Membrane</keyword>
<keyword evidence="12" id="KW-0902">Two-component regulatory system</keyword>
<feature type="transmembrane region" description="Helical" evidence="18">
    <location>
        <begin position="33"/>
        <end position="51"/>
    </location>
</feature>
<feature type="transmembrane region" description="Helical" evidence="18">
    <location>
        <begin position="58"/>
        <end position="76"/>
    </location>
</feature>
<dbReference type="InterPro" id="IPR036890">
    <property type="entry name" value="HATPase_C_sf"/>
</dbReference>
<dbReference type="GO" id="GO:0000155">
    <property type="term" value="F:phosphorelay sensor kinase activity"/>
    <property type="evidence" value="ECO:0007669"/>
    <property type="project" value="InterPro"/>
</dbReference>
<dbReference type="EC" id="2.7.13.3" evidence="3"/>
<dbReference type="Gene3D" id="3.40.50.2300">
    <property type="match status" value="2"/>
</dbReference>
<dbReference type="InterPro" id="IPR036097">
    <property type="entry name" value="HisK_dim/P_sf"/>
</dbReference>
<evidence type="ECO:0000256" key="6">
    <source>
        <dbReference type="ARBA" id="ARBA00022679"/>
    </source>
</evidence>
<dbReference type="CDD" id="cd00082">
    <property type="entry name" value="HisKA"/>
    <property type="match status" value="1"/>
</dbReference>